<accession>A0AAN6UZ47</accession>
<comment type="similarity">
    <text evidence="13">Belongs to the polysaccharide monooxygenase AA9 family.</text>
</comment>
<evidence type="ECO:0000256" key="15">
    <source>
        <dbReference type="ARBA" id="ARBA00047174"/>
    </source>
</evidence>
<dbReference type="GO" id="GO:0004497">
    <property type="term" value="F:monooxygenase activity"/>
    <property type="evidence" value="ECO:0007669"/>
    <property type="project" value="UniProtKB-KW"/>
</dbReference>
<evidence type="ECO:0000256" key="2">
    <source>
        <dbReference type="ARBA" id="ARBA00004613"/>
    </source>
</evidence>
<dbReference type="CDD" id="cd21175">
    <property type="entry name" value="LPMO_AA9"/>
    <property type="match status" value="1"/>
</dbReference>
<reference evidence="18" key="1">
    <citation type="journal article" date="2023" name="Mol. Phylogenet. Evol.">
        <title>Genome-scale phylogeny and comparative genomics of the fungal order Sordariales.</title>
        <authorList>
            <person name="Hensen N."/>
            <person name="Bonometti L."/>
            <person name="Westerberg I."/>
            <person name="Brannstrom I.O."/>
            <person name="Guillou S."/>
            <person name="Cros-Aarteil S."/>
            <person name="Calhoun S."/>
            <person name="Haridas S."/>
            <person name="Kuo A."/>
            <person name="Mondo S."/>
            <person name="Pangilinan J."/>
            <person name="Riley R."/>
            <person name="LaButti K."/>
            <person name="Andreopoulos B."/>
            <person name="Lipzen A."/>
            <person name="Chen C."/>
            <person name="Yan M."/>
            <person name="Daum C."/>
            <person name="Ng V."/>
            <person name="Clum A."/>
            <person name="Steindorff A."/>
            <person name="Ohm R.A."/>
            <person name="Martin F."/>
            <person name="Silar P."/>
            <person name="Natvig D.O."/>
            <person name="Lalanne C."/>
            <person name="Gautier V."/>
            <person name="Ament-Velasquez S.L."/>
            <person name="Kruys A."/>
            <person name="Hutchinson M.I."/>
            <person name="Powell A.J."/>
            <person name="Barry K."/>
            <person name="Miller A.N."/>
            <person name="Grigoriev I.V."/>
            <person name="Debuchy R."/>
            <person name="Gladieux P."/>
            <person name="Hiltunen Thoren M."/>
            <person name="Johannesson H."/>
        </authorList>
    </citation>
    <scope>NUCLEOTIDE SEQUENCE</scope>
    <source>
        <strain evidence="18">CBS 141.50</strain>
    </source>
</reference>
<dbReference type="GO" id="GO:0030245">
    <property type="term" value="P:cellulose catabolic process"/>
    <property type="evidence" value="ECO:0007669"/>
    <property type="project" value="UniProtKB-KW"/>
</dbReference>
<dbReference type="RefSeq" id="XP_062633937.1">
    <property type="nucleotide sequence ID" value="XM_062781912.1"/>
</dbReference>
<keyword evidence="5 16" id="KW-0732">Signal</keyword>
<evidence type="ECO:0000256" key="11">
    <source>
        <dbReference type="ARBA" id="ARBA00023277"/>
    </source>
</evidence>
<evidence type="ECO:0000256" key="1">
    <source>
        <dbReference type="ARBA" id="ARBA00001973"/>
    </source>
</evidence>
<keyword evidence="3" id="KW-0964">Secreted</keyword>
<evidence type="ECO:0000256" key="6">
    <source>
        <dbReference type="ARBA" id="ARBA00023001"/>
    </source>
</evidence>
<feature type="chain" id="PRO_5042885696" description="lytic cellulose monooxygenase (C4-dehydrogenating)" evidence="16">
    <location>
        <begin position="20"/>
        <end position="252"/>
    </location>
</feature>
<dbReference type="GO" id="GO:0046872">
    <property type="term" value="F:metal ion binding"/>
    <property type="evidence" value="ECO:0007669"/>
    <property type="project" value="UniProtKB-KW"/>
</dbReference>
<evidence type="ECO:0000256" key="14">
    <source>
        <dbReference type="ARBA" id="ARBA00045077"/>
    </source>
</evidence>
<organism evidence="18 19">
    <name type="scientific">Dichotomopilus funicola</name>
    <dbReference type="NCBI Taxonomy" id="1934379"/>
    <lineage>
        <taxon>Eukaryota</taxon>
        <taxon>Fungi</taxon>
        <taxon>Dikarya</taxon>
        <taxon>Ascomycota</taxon>
        <taxon>Pezizomycotina</taxon>
        <taxon>Sordariomycetes</taxon>
        <taxon>Sordariomycetidae</taxon>
        <taxon>Sordariales</taxon>
        <taxon>Chaetomiaceae</taxon>
        <taxon>Dichotomopilus</taxon>
    </lineage>
</organism>
<keyword evidence="18" id="KW-0378">Hydrolase</keyword>
<keyword evidence="12" id="KW-0624">Polysaccharide degradation</keyword>
<dbReference type="AlphaFoldDB" id="A0AAN6UZ47"/>
<evidence type="ECO:0000256" key="12">
    <source>
        <dbReference type="ARBA" id="ARBA00023326"/>
    </source>
</evidence>
<keyword evidence="11" id="KW-0119">Carbohydrate metabolism</keyword>
<name>A0AAN6UZ47_9PEZI</name>
<dbReference type="EMBL" id="MU853628">
    <property type="protein sequence ID" value="KAK4140566.1"/>
    <property type="molecule type" value="Genomic_DNA"/>
</dbReference>
<evidence type="ECO:0000256" key="13">
    <source>
        <dbReference type="ARBA" id="ARBA00044502"/>
    </source>
</evidence>
<evidence type="ECO:0000313" key="19">
    <source>
        <dbReference type="Proteomes" id="UP001302676"/>
    </source>
</evidence>
<evidence type="ECO:0000256" key="3">
    <source>
        <dbReference type="ARBA" id="ARBA00022525"/>
    </source>
</evidence>
<evidence type="ECO:0000256" key="10">
    <source>
        <dbReference type="ARBA" id="ARBA00023157"/>
    </source>
</evidence>
<keyword evidence="10" id="KW-1015">Disulfide bond</keyword>
<dbReference type="PANTHER" id="PTHR33353:SF34">
    <property type="entry name" value="ENDO-BETA-1,4-GLUCANASE D"/>
    <property type="match status" value="1"/>
</dbReference>
<comment type="cofactor">
    <cofactor evidence="1">
        <name>Cu(2+)</name>
        <dbReference type="ChEBI" id="CHEBI:29036"/>
    </cofactor>
</comment>
<evidence type="ECO:0000256" key="9">
    <source>
        <dbReference type="ARBA" id="ARBA00023033"/>
    </source>
</evidence>
<evidence type="ECO:0000256" key="16">
    <source>
        <dbReference type="SAM" id="SignalP"/>
    </source>
</evidence>
<dbReference type="GO" id="GO:0005576">
    <property type="term" value="C:extracellular region"/>
    <property type="evidence" value="ECO:0007669"/>
    <property type="project" value="UniProtKB-SubCell"/>
</dbReference>
<dbReference type="GO" id="GO:0016787">
    <property type="term" value="F:hydrolase activity"/>
    <property type="evidence" value="ECO:0007669"/>
    <property type="project" value="UniProtKB-KW"/>
</dbReference>
<feature type="domain" description="Auxiliary Activity family 9 catalytic" evidence="17">
    <location>
        <begin position="20"/>
        <end position="240"/>
    </location>
</feature>
<comment type="subcellular location">
    <subcellularLocation>
        <location evidence="2">Secreted</location>
    </subcellularLocation>
</comment>
<keyword evidence="19" id="KW-1185">Reference proteome</keyword>
<dbReference type="InterPro" id="IPR005103">
    <property type="entry name" value="AA9_LPMO"/>
</dbReference>
<keyword evidence="8" id="KW-0186">Copper</keyword>
<feature type="signal peptide" evidence="16">
    <location>
        <begin position="1"/>
        <end position="19"/>
    </location>
</feature>
<evidence type="ECO:0000256" key="5">
    <source>
        <dbReference type="ARBA" id="ARBA00022729"/>
    </source>
</evidence>
<comment type="caution">
    <text evidence="18">The sequence shown here is derived from an EMBL/GenBank/DDBJ whole genome shotgun (WGS) entry which is preliminary data.</text>
</comment>
<gene>
    <name evidence="18" type="ORF">C8A04DRAFT_31903</name>
</gene>
<keyword evidence="6" id="KW-0136">Cellulose degradation</keyword>
<proteinExistence type="inferred from homology"/>
<keyword evidence="4" id="KW-0479">Metal-binding</keyword>
<sequence>MLSLANLGTVLAAVSTVSAHGWIDVWTIEGETYTGYNPSIAPWEADQGTIAWPAWNTNLGPVYGSNVTTPDIICSINSTNANKVAVPIAAGATLDLHWTAWADSHHGPIFTYLAACNGECATVDKTELKWFKIAELGQLTLGTEAGYPGTWAADELRANNGSWPVTIPESIKAGNYVIRNEILALHSAYDVGGAQFYPQCANIVITGDGTAEPEGVVGTELYTETDPGVHYNIYNDAPDTVYPLPGPPLYTA</sequence>
<dbReference type="Proteomes" id="UP001302676">
    <property type="component" value="Unassembled WGS sequence"/>
</dbReference>
<evidence type="ECO:0000313" key="18">
    <source>
        <dbReference type="EMBL" id="KAK4140566.1"/>
    </source>
</evidence>
<evidence type="ECO:0000256" key="8">
    <source>
        <dbReference type="ARBA" id="ARBA00023008"/>
    </source>
</evidence>
<dbReference type="GeneID" id="87818525"/>
<dbReference type="Pfam" id="PF03443">
    <property type="entry name" value="AA9"/>
    <property type="match status" value="1"/>
</dbReference>
<dbReference type="InterPro" id="IPR049892">
    <property type="entry name" value="AA9"/>
</dbReference>
<dbReference type="EC" id="1.14.99.56" evidence="15"/>
<dbReference type="PANTHER" id="PTHR33353">
    <property type="entry name" value="PUTATIVE (AFU_ORTHOLOGUE AFUA_1G12560)-RELATED"/>
    <property type="match status" value="1"/>
</dbReference>
<evidence type="ECO:0000256" key="7">
    <source>
        <dbReference type="ARBA" id="ARBA00023002"/>
    </source>
</evidence>
<reference evidence="18" key="2">
    <citation type="submission" date="2023-05" db="EMBL/GenBank/DDBJ databases">
        <authorList>
            <consortium name="Lawrence Berkeley National Laboratory"/>
            <person name="Steindorff A."/>
            <person name="Hensen N."/>
            <person name="Bonometti L."/>
            <person name="Westerberg I."/>
            <person name="Brannstrom I.O."/>
            <person name="Guillou S."/>
            <person name="Cros-Aarteil S."/>
            <person name="Calhoun S."/>
            <person name="Haridas S."/>
            <person name="Kuo A."/>
            <person name="Mondo S."/>
            <person name="Pangilinan J."/>
            <person name="Riley R."/>
            <person name="Labutti K."/>
            <person name="Andreopoulos B."/>
            <person name="Lipzen A."/>
            <person name="Chen C."/>
            <person name="Yanf M."/>
            <person name="Daum C."/>
            <person name="Ng V."/>
            <person name="Clum A."/>
            <person name="Ohm R."/>
            <person name="Martin F."/>
            <person name="Silar P."/>
            <person name="Natvig D."/>
            <person name="Lalanne C."/>
            <person name="Gautier V."/>
            <person name="Ament-Velasquez S.L."/>
            <person name="Kruys A."/>
            <person name="Hutchinson M.I."/>
            <person name="Powell A.J."/>
            <person name="Barry K."/>
            <person name="Miller A.N."/>
            <person name="Grigoriev I.V."/>
            <person name="Debuchy R."/>
            <person name="Gladieux P."/>
            <person name="Thoren M.H."/>
            <person name="Johannesson H."/>
        </authorList>
    </citation>
    <scope>NUCLEOTIDE SEQUENCE</scope>
    <source>
        <strain evidence="18">CBS 141.50</strain>
    </source>
</reference>
<comment type="catalytic activity">
    <reaction evidence="14">
        <text>[(1-&gt;4)-beta-D-glucosyl]n+m + reduced acceptor + O2 = 4-dehydro-beta-D-glucosyl-[(1-&gt;4)-beta-D-glucosyl]n-1 + [(1-&gt;4)-beta-D-glucosyl]m + acceptor + H2O.</text>
        <dbReference type="EC" id="1.14.99.56"/>
    </reaction>
</comment>
<keyword evidence="9" id="KW-0503">Monooxygenase</keyword>
<evidence type="ECO:0000256" key="4">
    <source>
        <dbReference type="ARBA" id="ARBA00022723"/>
    </source>
</evidence>
<dbReference type="Gene3D" id="2.70.50.70">
    <property type="match status" value="1"/>
</dbReference>
<keyword evidence="7" id="KW-0560">Oxidoreductase</keyword>
<evidence type="ECO:0000259" key="17">
    <source>
        <dbReference type="Pfam" id="PF03443"/>
    </source>
</evidence>
<protein>
    <recommendedName>
        <fullName evidence="15">lytic cellulose monooxygenase (C4-dehydrogenating)</fullName>
        <ecNumber evidence="15">1.14.99.56</ecNumber>
    </recommendedName>
</protein>